<gene>
    <name evidence="1" type="ORF">GCM10007875_11260</name>
</gene>
<evidence type="ECO:0000313" key="2">
    <source>
        <dbReference type="Proteomes" id="UP001156664"/>
    </source>
</evidence>
<dbReference type="RefSeq" id="WP_284280503.1">
    <property type="nucleotide sequence ID" value="NZ_BSOJ01000010.1"/>
</dbReference>
<proteinExistence type="predicted"/>
<dbReference type="SUPFAM" id="SSF103642">
    <property type="entry name" value="Sec-C motif"/>
    <property type="match status" value="1"/>
</dbReference>
<accession>A0ABQ5YSY1</accession>
<evidence type="ECO:0008006" key="3">
    <source>
        <dbReference type="Google" id="ProtNLM"/>
    </source>
</evidence>
<comment type="caution">
    <text evidence="1">The sequence shown here is derived from an EMBL/GenBank/DDBJ whole genome shotgun (WGS) entry which is preliminary data.</text>
</comment>
<dbReference type="EMBL" id="BSOJ01000010">
    <property type="protein sequence ID" value="GLR26038.1"/>
    <property type="molecule type" value="Genomic_DNA"/>
</dbReference>
<dbReference type="Gene3D" id="3.10.450.50">
    <property type="match status" value="1"/>
</dbReference>
<reference evidence="2" key="1">
    <citation type="journal article" date="2019" name="Int. J. Syst. Evol. Microbiol.">
        <title>The Global Catalogue of Microorganisms (GCM) 10K type strain sequencing project: providing services to taxonomists for standard genome sequencing and annotation.</title>
        <authorList>
            <consortium name="The Broad Institute Genomics Platform"/>
            <consortium name="The Broad Institute Genome Sequencing Center for Infectious Disease"/>
            <person name="Wu L."/>
            <person name="Ma J."/>
        </authorList>
    </citation>
    <scope>NUCLEOTIDE SEQUENCE [LARGE SCALE GENOMIC DNA]</scope>
    <source>
        <strain evidence="2">NBRC 105857</strain>
    </source>
</reference>
<sequence length="812" mass="92029">MPDQVTRNNHYVPQWYQRGFLESGQSHLHYLDTSPEQKILPDGRTVPMNAAHRWGPKNCFYEYDLYSTHFGTVVNDEVEKFLFGSIDVRGTKAVRAFAGGDLSAMHDTFQDFFEYLDAQKLRTPKGLDWIKSRYSSLDQLQLMREMQGLRFMHCTMWTEGVREIVSAEESDVKFIVSDHPVTIYNAAAPPTSPECAYPDDPSIEWVGSQTVFVLDANTCLILTHLEYAQAPKSGNLTAPRTHARYRGQSLVRTDAFIRTRKLSRDEITTINHLLKSRARRYLAASNKEWLYPEKSFTGAWQDIAQVLLPRDDLWRFGGEIYVGHADGSTQYQDAFGRTSGAHEYLRRKKRKTGLGPNDFCGCGSGRKFKHCCKDLPSADRPTWDVYGIRERNLMFCHVVQDTLGLKSGKTWDDVRRELSDEQVKRIHEAFASLWPEDTDLSELLPRPRNGTFRAVYLGTSDPRTVEATVLGWLPYFDQVILAHPFINPLRIKPEFSPTKSPSQHRAQTLKNVLLLLLLEPYIRAGYVHLIPDPGDFNSQFGMSALQMAEQRTAGWKPDRKSAGRLEALAKDDHQRLMRQLPESSLRRSMRQHMPEASDAEIDSVIAYMKSELAADPYALLQPIEPGESGAQFLYFKGYSLESAMYLASLTGSAIYTDVEAHWQQLHTHAQQADRAPNTAWTPVVDSLRVVNFPIDMNAQTLYETLQGGRFGSMKAVLRRFVDGVQQSSGAQQPEQIALQFAKAHQAMQGELADMPDALRLVGHVELSVPVRGFERNDVRRLLLTFGRAKSVRPIPFAMLINLEAATAADGYQ</sequence>
<keyword evidence="2" id="KW-1185">Reference proteome</keyword>
<dbReference type="Proteomes" id="UP001156664">
    <property type="component" value="Unassembled WGS sequence"/>
</dbReference>
<name>A0ABQ5YSY1_9BURK</name>
<protein>
    <recommendedName>
        <fullName evidence="3">DUF4238 domain-containing protein</fullName>
    </recommendedName>
</protein>
<organism evidence="1 2">
    <name type="scientific">Limnobacter litoralis</name>
    <dbReference type="NCBI Taxonomy" id="481366"/>
    <lineage>
        <taxon>Bacteria</taxon>
        <taxon>Pseudomonadati</taxon>
        <taxon>Pseudomonadota</taxon>
        <taxon>Betaproteobacteria</taxon>
        <taxon>Burkholderiales</taxon>
        <taxon>Burkholderiaceae</taxon>
        <taxon>Limnobacter</taxon>
    </lineage>
</organism>
<evidence type="ECO:0000313" key="1">
    <source>
        <dbReference type="EMBL" id="GLR26038.1"/>
    </source>
</evidence>